<keyword evidence="5" id="KW-1185">Reference proteome</keyword>
<dbReference type="InterPro" id="IPR020904">
    <property type="entry name" value="Sc_DH/Rdtase_CS"/>
</dbReference>
<dbReference type="SUPFAM" id="SSF51735">
    <property type="entry name" value="NAD(P)-binding Rossmann-fold domains"/>
    <property type="match status" value="1"/>
</dbReference>
<dbReference type="PROSITE" id="PS00061">
    <property type="entry name" value="ADH_SHORT"/>
    <property type="match status" value="1"/>
</dbReference>
<dbReference type="EMBL" id="JAMZFW010000014">
    <property type="protein sequence ID" value="MCP1102828.1"/>
    <property type="molecule type" value="Genomic_DNA"/>
</dbReference>
<evidence type="ECO:0000256" key="2">
    <source>
        <dbReference type="ARBA" id="ARBA00023221"/>
    </source>
</evidence>
<protein>
    <submittedName>
        <fullName evidence="4">SDR family NAD(P)-dependent oxidoreductase</fullName>
    </submittedName>
</protein>
<comment type="similarity">
    <text evidence="1 3">Belongs to the short-chain dehydrogenases/reductases (SDR) family.</text>
</comment>
<dbReference type="InterPro" id="IPR050259">
    <property type="entry name" value="SDR"/>
</dbReference>
<evidence type="ECO:0000256" key="3">
    <source>
        <dbReference type="RuleBase" id="RU000363"/>
    </source>
</evidence>
<dbReference type="RefSeq" id="WP_262066614.1">
    <property type="nucleotide sequence ID" value="NZ_JAMXOD010000014.1"/>
</dbReference>
<evidence type="ECO:0000313" key="4">
    <source>
        <dbReference type="EMBL" id="MCP1102828.1"/>
    </source>
</evidence>
<comment type="caution">
    <text evidence="4">The sequence shown here is derived from an EMBL/GenBank/DDBJ whole genome shotgun (WGS) entry which is preliminary data.</text>
</comment>
<dbReference type="Pfam" id="PF00106">
    <property type="entry name" value="adh_short"/>
    <property type="match status" value="1"/>
</dbReference>
<evidence type="ECO:0000313" key="5">
    <source>
        <dbReference type="Proteomes" id="UP001523566"/>
    </source>
</evidence>
<dbReference type="Proteomes" id="UP001523566">
    <property type="component" value="Unassembled WGS sequence"/>
</dbReference>
<dbReference type="PANTHER" id="PTHR42879">
    <property type="entry name" value="3-OXOACYL-(ACYL-CARRIER-PROTEIN) REDUCTASE"/>
    <property type="match status" value="1"/>
</dbReference>
<name>A0ABT1EAJ8_9FIRM</name>
<accession>A0ABT1EAJ8</accession>
<dbReference type="PANTHER" id="PTHR42879:SF2">
    <property type="entry name" value="3-OXOACYL-[ACYL-CARRIER-PROTEIN] REDUCTASE FABG"/>
    <property type="match status" value="1"/>
</dbReference>
<keyword evidence="2" id="KW-0753">Steroid metabolism</keyword>
<reference evidence="4 5" key="1">
    <citation type="journal article" date="2022" name="Genome Biol. Evol.">
        <title>Host diet, physiology and behaviors set the stage for Lachnospiraceae cladogenesis.</title>
        <authorList>
            <person name="Vera-Ponce De Leon A."/>
            <person name="Schneider M."/>
            <person name="Jahnes B.C."/>
            <person name="Sadowski V."/>
            <person name="Camuy-Velez L.A."/>
            <person name="Duan J."/>
            <person name="Sabree Z.L."/>
        </authorList>
    </citation>
    <scope>NUCLEOTIDE SEQUENCE [LARGE SCALE GENOMIC DNA]</scope>
    <source>
        <strain evidence="4 5">PAL113</strain>
    </source>
</reference>
<proteinExistence type="inferred from homology"/>
<organism evidence="4 5">
    <name type="scientific">Aequitasia blattaphilus</name>
    <dbReference type="NCBI Taxonomy" id="2949332"/>
    <lineage>
        <taxon>Bacteria</taxon>
        <taxon>Bacillati</taxon>
        <taxon>Bacillota</taxon>
        <taxon>Clostridia</taxon>
        <taxon>Lachnospirales</taxon>
        <taxon>Lachnospiraceae</taxon>
        <taxon>Aequitasia</taxon>
    </lineage>
</organism>
<gene>
    <name evidence="4" type="ORF">NK125_10410</name>
</gene>
<sequence>MKQKNAFVTGSSRGIGRSIAIALAQKDYHVFINCKSSVTELKNVWREINTLTPGKATMVIGDVGNPSDVEKIFSTIYETCCSLDVLINNAGTSHIGLLSDLSVDEWNQVLHTNLSSVFYCCKKTIPFMVSQKSGKILNISSIWGNCGASCEVAYSASKAGIEGFTKALGKELAPSNIQVNALSLGVMDTAMNSCFDTAEVAQLKEEIPSGRFGSPEEAAEMALHILESPAYLTGQIIRMDGGFI</sequence>
<keyword evidence="2" id="KW-0443">Lipid metabolism</keyword>
<dbReference type="PRINTS" id="PR00080">
    <property type="entry name" value="SDRFAMILY"/>
</dbReference>
<dbReference type="InterPro" id="IPR002347">
    <property type="entry name" value="SDR_fam"/>
</dbReference>
<dbReference type="Gene3D" id="3.40.50.720">
    <property type="entry name" value="NAD(P)-binding Rossmann-like Domain"/>
    <property type="match status" value="1"/>
</dbReference>
<evidence type="ECO:0000256" key="1">
    <source>
        <dbReference type="ARBA" id="ARBA00006484"/>
    </source>
</evidence>
<dbReference type="PRINTS" id="PR00081">
    <property type="entry name" value="GDHRDH"/>
</dbReference>
<dbReference type="InterPro" id="IPR036291">
    <property type="entry name" value="NAD(P)-bd_dom_sf"/>
</dbReference>